<dbReference type="InterPro" id="IPR016024">
    <property type="entry name" value="ARM-type_fold"/>
</dbReference>
<organism evidence="3 4">
    <name type="scientific">Mucor circinelloides f. circinelloides (strain 1006PhL)</name>
    <name type="common">Mucormycosis agent</name>
    <name type="synonym">Calyptromyces circinelloides</name>
    <dbReference type="NCBI Taxonomy" id="1220926"/>
    <lineage>
        <taxon>Eukaryota</taxon>
        <taxon>Fungi</taxon>
        <taxon>Fungi incertae sedis</taxon>
        <taxon>Mucoromycota</taxon>
        <taxon>Mucoromycotina</taxon>
        <taxon>Mucoromycetes</taxon>
        <taxon>Mucorales</taxon>
        <taxon>Mucorineae</taxon>
        <taxon>Mucoraceae</taxon>
        <taxon>Mucor</taxon>
    </lineage>
</organism>
<sequence>MVSCIPCVHTKHATLVNHCYPPVKDGSTIPRSSELSYLTFYASSKPAKLTKVGSFIQKRVEKDIRKGRKSQNIVSLQIIKALIQTCHRDLNIFSKYIVKILSLLLDTRDLEIIDRSCETFIVFSSYHDGSTLGVDSSFTTDYESLLKKFSGFCNYANEDLAFALKMIYVGHRAVQAAVTSGAIQSSNFKMQLSILFPPLIITIASKPTGTELNTSSGSVDIRESALDNSKVSPEVIESIAAHTISILFNKVTGPSVRLSLVPLFSYLDEKEKWWPPQLIVKILKLVLDSLQPQYRHLLVSDLLHHLNTVNKEEDIMDDKHTSLISSLDSILNANVPLVGISVLEVLNNLFTLLIKSTQYHAFKVSTVVDSNIQGEIMDAEKTTDHANLIQQGLVHCIGGLATQNYYDNQLNDMIGYLTSKLRTNTSLEQVDGMLIHDYRSIVLCCLDSVVQGSKSAISPNSSEAEIRIAGTKIPLDAWNPALGLLCDKNSKTRMSFAKCLYDFLQNIPPKVSMESTDKYPIHSLTELPDNAFVDRLIHTMLDWILITDFNITDLRFFYAFLCLLNRKFGVDATVFIVPLIFKIQQCIQENKITLQTRQYAIESALISWFGMVAGFYGIQPLSDYINTIKSKRGTHPDDLLLTESIDNTVKEPELFSISVDDAATKANTAWIDRSTVVELMSKEGNLRDETDTHGLDLEAKLFAEWGSDAFLRNDQTVRSRILVDATDNKPKLASPWEHAEMEQSPLAMEDKRNSIRVATLKEALVAQTLADEDMDTDSTQSNSLSAYSKPPPMRSNEVNALLTELNLPQHMAPSTVSLVNPPYKST</sequence>
<evidence type="ECO:0008006" key="5">
    <source>
        <dbReference type="Google" id="ProtNLM"/>
    </source>
</evidence>
<dbReference type="OrthoDB" id="19232at2759"/>
<dbReference type="VEuPathDB" id="FungiDB:HMPREF1544_05805"/>
<dbReference type="Proteomes" id="UP000014254">
    <property type="component" value="Unassembled WGS sequence"/>
</dbReference>
<dbReference type="PANTHER" id="PTHR47766:SF1">
    <property type="entry name" value="PROTEIN EFR3"/>
    <property type="match status" value="1"/>
</dbReference>
<dbReference type="InParanoid" id="S2JC96"/>
<evidence type="ECO:0000256" key="1">
    <source>
        <dbReference type="ARBA" id="ARBA00010216"/>
    </source>
</evidence>
<evidence type="ECO:0000313" key="3">
    <source>
        <dbReference type="EMBL" id="EPB87379.1"/>
    </source>
</evidence>
<feature type="region of interest" description="Disordered" evidence="2">
    <location>
        <begin position="771"/>
        <end position="795"/>
    </location>
</feature>
<dbReference type="OMA" id="LASPWEH"/>
<evidence type="ECO:0000256" key="2">
    <source>
        <dbReference type="SAM" id="MobiDB-lite"/>
    </source>
</evidence>
<dbReference type="FunCoup" id="S2JC96">
    <property type="interactions" value="2"/>
</dbReference>
<comment type="similarity">
    <text evidence="1">Belongs to the EFR3 family.</text>
</comment>
<dbReference type="InterPro" id="IPR039786">
    <property type="entry name" value="EFR3"/>
</dbReference>
<dbReference type="Pfam" id="PF21072">
    <property type="entry name" value="EFR3"/>
    <property type="match status" value="1"/>
</dbReference>
<proteinExistence type="inferred from homology"/>
<dbReference type="STRING" id="1220926.S2JC96"/>
<dbReference type="eggNOG" id="KOG1877">
    <property type="taxonomic scope" value="Eukaryota"/>
</dbReference>
<name>S2JC96_MUCC1</name>
<dbReference type="SUPFAM" id="SSF48371">
    <property type="entry name" value="ARM repeat"/>
    <property type="match status" value="1"/>
</dbReference>
<protein>
    <recommendedName>
        <fullName evidence="5">Protein EFR3</fullName>
    </recommendedName>
</protein>
<dbReference type="AlphaFoldDB" id="S2JC96"/>
<reference evidence="4" key="1">
    <citation type="submission" date="2013-05" db="EMBL/GenBank/DDBJ databases">
        <title>The Genome sequence of Mucor circinelloides f. circinelloides 1006PhL.</title>
        <authorList>
            <consortium name="The Broad Institute Genomics Platform"/>
            <person name="Cuomo C."/>
            <person name="Earl A."/>
            <person name="Findley K."/>
            <person name="Lee S.C."/>
            <person name="Walker B."/>
            <person name="Young S."/>
            <person name="Zeng Q."/>
            <person name="Gargeya S."/>
            <person name="Fitzgerald M."/>
            <person name="Haas B."/>
            <person name="Abouelleil A."/>
            <person name="Allen A.W."/>
            <person name="Alvarado L."/>
            <person name="Arachchi H.M."/>
            <person name="Berlin A.M."/>
            <person name="Chapman S.B."/>
            <person name="Gainer-Dewar J."/>
            <person name="Goldberg J."/>
            <person name="Griggs A."/>
            <person name="Gujja S."/>
            <person name="Hansen M."/>
            <person name="Howarth C."/>
            <person name="Imamovic A."/>
            <person name="Ireland A."/>
            <person name="Larimer J."/>
            <person name="McCowan C."/>
            <person name="Murphy C."/>
            <person name="Pearson M."/>
            <person name="Poon T.W."/>
            <person name="Priest M."/>
            <person name="Roberts A."/>
            <person name="Saif S."/>
            <person name="Shea T."/>
            <person name="Sisk P."/>
            <person name="Sykes S."/>
            <person name="Wortman J."/>
            <person name="Nusbaum C."/>
            <person name="Birren B."/>
        </authorList>
    </citation>
    <scope>NUCLEOTIDE SEQUENCE [LARGE SCALE GENOMIC DNA]</scope>
    <source>
        <strain evidence="4">1006PhL</strain>
    </source>
</reference>
<dbReference type="PANTHER" id="PTHR47766">
    <property type="entry name" value="PROTEIN EFR3"/>
    <property type="match status" value="1"/>
</dbReference>
<gene>
    <name evidence="3" type="ORF">HMPREF1544_05805</name>
</gene>
<evidence type="ECO:0000313" key="4">
    <source>
        <dbReference type="Proteomes" id="UP000014254"/>
    </source>
</evidence>
<accession>S2JC96</accession>
<keyword evidence="4" id="KW-1185">Reference proteome</keyword>
<feature type="compositionally biased region" description="Polar residues" evidence="2">
    <location>
        <begin position="777"/>
        <end position="786"/>
    </location>
</feature>
<dbReference type="GO" id="GO:0072659">
    <property type="term" value="P:protein localization to plasma membrane"/>
    <property type="evidence" value="ECO:0007669"/>
    <property type="project" value="InterPro"/>
</dbReference>
<dbReference type="EMBL" id="KE123969">
    <property type="protein sequence ID" value="EPB87379.1"/>
    <property type="molecule type" value="Genomic_DNA"/>
</dbReference>
<dbReference type="InterPro" id="IPR049150">
    <property type="entry name" value="EFR3_HEAT-like_rpt"/>
</dbReference>